<name>A0AAV5L4I2_9ROSI</name>
<dbReference type="Proteomes" id="UP001054252">
    <property type="component" value="Unassembled WGS sequence"/>
</dbReference>
<sequence length="512" mass="58508">MRGKARVRQTDRQRTKVVAYFFTNFPEDWSHVEMWGTFKKFGRVLVIYSPPRKDRSGKRFGFVRFLDVRNEWELERHLDQIRIGKYKLWVNKELKDLVELGKDWLSQWFQDVRPWSSEVIASERFVWLRCQGAPVQAWGEEFFATIAIIWGKFICLDDSTSGRKRFNIGRFVISTSAMEFISKKLQIKVDDEEAIVDELVEAMQTVFSSDSTHKKDDDVAARDTVVDESSVNLPVHMNVVCQAFESNFGDTKASTYQPPRSMGNESGVGGIVADSLLETQVMTCMGRRKDSKGGLCVENGLEKLSIQNGLDEESLAPLYNSNRPIENINPRFDEDTCEVCEEAHSIENQAKMDKKEDSRGRQRGTLNRESSFKSDGGVERDSEKSFWEGLESDSGRLEEWMERRKSCGPKKRKVRKARSRASVYRSAPIIFRHAARNGRKKKQHRKPGSKDKIPVFFSKDNKVARESIGDSEITNCNRDISKEAELGGAAKIWNIAKKIGVVAVGNECEVVQ</sequence>
<organism evidence="2 3">
    <name type="scientific">Rubroshorea leprosula</name>
    <dbReference type="NCBI Taxonomy" id="152421"/>
    <lineage>
        <taxon>Eukaryota</taxon>
        <taxon>Viridiplantae</taxon>
        <taxon>Streptophyta</taxon>
        <taxon>Embryophyta</taxon>
        <taxon>Tracheophyta</taxon>
        <taxon>Spermatophyta</taxon>
        <taxon>Magnoliopsida</taxon>
        <taxon>eudicotyledons</taxon>
        <taxon>Gunneridae</taxon>
        <taxon>Pentapetalae</taxon>
        <taxon>rosids</taxon>
        <taxon>malvids</taxon>
        <taxon>Malvales</taxon>
        <taxon>Dipterocarpaceae</taxon>
        <taxon>Rubroshorea</taxon>
    </lineage>
</organism>
<protein>
    <recommendedName>
        <fullName evidence="4">RRM domain-containing protein</fullName>
    </recommendedName>
</protein>
<evidence type="ECO:0000256" key="1">
    <source>
        <dbReference type="SAM" id="MobiDB-lite"/>
    </source>
</evidence>
<dbReference type="PANTHER" id="PTHR34427:SF5">
    <property type="entry name" value="DUF4283 DOMAIN-CONTAINING PROTEIN"/>
    <property type="match status" value="1"/>
</dbReference>
<reference evidence="2 3" key="1">
    <citation type="journal article" date="2021" name="Commun. Biol.">
        <title>The genome of Shorea leprosula (Dipterocarpaceae) highlights the ecological relevance of drought in aseasonal tropical rainforests.</title>
        <authorList>
            <person name="Ng K.K.S."/>
            <person name="Kobayashi M.J."/>
            <person name="Fawcett J.A."/>
            <person name="Hatakeyama M."/>
            <person name="Paape T."/>
            <person name="Ng C.H."/>
            <person name="Ang C.C."/>
            <person name="Tnah L.H."/>
            <person name="Lee C.T."/>
            <person name="Nishiyama T."/>
            <person name="Sese J."/>
            <person name="O'Brien M.J."/>
            <person name="Copetti D."/>
            <person name="Mohd Noor M.I."/>
            <person name="Ong R.C."/>
            <person name="Putra M."/>
            <person name="Sireger I.Z."/>
            <person name="Indrioko S."/>
            <person name="Kosugi Y."/>
            <person name="Izuno A."/>
            <person name="Isagi Y."/>
            <person name="Lee S.L."/>
            <person name="Shimizu K.K."/>
        </authorList>
    </citation>
    <scope>NUCLEOTIDE SEQUENCE [LARGE SCALE GENOMIC DNA]</scope>
    <source>
        <strain evidence="2">214</strain>
    </source>
</reference>
<dbReference type="CDD" id="cd00590">
    <property type="entry name" value="RRM_SF"/>
    <property type="match status" value="1"/>
</dbReference>
<feature type="region of interest" description="Disordered" evidence="1">
    <location>
        <begin position="402"/>
        <end position="421"/>
    </location>
</feature>
<feature type="region of interest" description="Disordered" evidence="1">
    <location>
        <begin position="348"/>
        <end position="386"/>
    </location>
</feature>
<evidence type="ECO:0000313" key="3">
    <source>
        <dbReference type="Proteomes" id="UP001054252"/>
    </source>
</evidence>
<feature type="compositionally biased region" description="Basic and acidic residues" evidence="1">
    <location>
        <begin position="348"/>
        <end position="360"/>
    </location>
</feature>
<keyword evidence="3" id="KW-1185">Reference proteome</keyword>
<comment type="caution">
    <text evidence="2">The sequence shown here is derived from an EMBL/GenBank/DDBJ whole genome shotgun (WGS) entry which is preliminary data.</text>
</comment>
<feature type="compositionally biased region" description="Basic and acidic residues" evidence="1">
    <location>
        <begin position="370"/>
        <end position="386"/>
    </location>
</feature>
<feature type="compositionally biased region" description="Basic residues" evidence="1">
    <location>
        <begin position="406"/>
        <end position="419"/>
    </location>
</feature>
<dbReference type="SUPFAM" id="SSF54928">
    <property type="entry name" value="RNA-binding domain, RBD"/>
    <property type="match status" value="1"/>
</dbReference>
<dbReference type="GO" id="GO:0003676">
    <property type="term" value="F:nucleic acid binding"/>
    <property type="evidence" value="ECO:0007669"/>
    <property type="project" value="InterPro"/>
</dbReference>
<dbReference type="EMBL" id="BPVZ01000093">
    <property type="protein sequence ID" value="GKV31854.1"/>
    <property type="molecule type" value="Genomic_DNA"/>
</dbReference>
<gene>
    <name evidence="2" type="ORF">SLEP1_g40516</name>
</gene>
<proteinExistence type="predicted"/>
<dbReference type="PANTHER" id="PTHR34427">
    <property type="entry name" value="DUF4283 DOMAIN PROTEIN"/>
    <property type="match status" value="1"/>
</dbReference>
<dbReference type="Gene3D" id="3.30.70.330">
    <property type="match status" value="1"/>
</dbReference>
<evidence type="ECO:0000313" key="2">
    <source>
        <dbReference type="EMBL" id="GKV31854.1"/>
    </source>
</evidence>
<dbReference type="InterPro" id="IPR012677">
    <property type="entry name" value="Nucleotide-bd_a/b_plait_sf"/>
</dbReference>
<dbReference type="AlphaFoldDB" id="A0AAV5L4I2"/>
<evidence type="ECO:0008006" key="4">
    <source>
        <dbReference type="Google" id="ProtNLM"/>
    </source>
</evidence>
<accession>A0AAV5L4I2</accession>
<dbReference type="InterPro" id="IPR035979">
    <property type="entry name" value="RBD_domain_sf"/>
</dbReference>